<sequence>MISITKQDGDDRFNRSLFSALHKAFVLSVTLAALGLSMPARAIDVDAAEYQPVPPGTNLALLYYQHVDRNQLYSGGQRVPGDNRLDSDIGIFRYLHYMNVGGFLTAPEILVPFGRLDAHGATSSLGNASGAGDVILGLPTWLLNDADHQQYFAVTPFLIAPTGSYDKNSALNLGNNRWQYTLQFGYLAGITQKLFLNLTGDVSFFGANNDFGPRSQTLRQDPLYELQVAVHYKVTDTLDLRAGYAHFWGGQTKVDGVDQHNASQQQKFYVGAAWFFNPTTQILTTWGRDISVANGFKETNRINLRLLKAF</sequence>
<dbReference type="RefSeq" id="WP_150698863.1">
    <property type="nucleotide sequence ID" value="NZ_CABPRZ010000020.1"/>
</dbReference>
<dbReference type="Pfam" id="PF13557">
    <property type="entry name" value="Phenol_MetA_deg"/>
    <property type="match status" value="1"/>
</dbReference>
<dbReference type="InterPro" id="IPR025737">
    <property type="entry name" value="FApF"/>
</dbReference>
<proteinExistence type="predicted"/>
<accession>A0A5E4XXD6</accession>
<dbReference type="EMBL" id="CABPRZ010000020">
    <property type="protein sequence ID" value="VVE41036.1"/>
    <property type="molecule type" value="Genomic_DNA"/>
</dbReference>
<evidence type="ECO:0008006" key="4">
    <source>
        <dbReference type="Google" id="ProtNLM"/>
    </source>
</evidence>
<feature type="chain" id="PRO_5023107511" description="Transporter" evidence="1">
    <location>
        <begin position="43"/>
        <end position="310"/>
    </location>
</feature>
<gene>
    <name evidence="2" type="ORF">PTE30175_04060</name>
</gene>
<organism evidence="2 3">
    <name type="scientific">Pandoraea terrae</name>
    <dbReference type="NCBI Taxonomy" id="1537710"/>
    <lineage>
        <taxon>Bacteria</taxon>
        <taxon>Pseudomonadati</taxon>
        <taxon>Pseudomonadota</taxon>
        <taxon>Betaproteobacteria</taxon>
        <taxon>Burkholderiales</taxon>
        <taxon>Burkholderiaceae</taxon>
        <taxon>Pandoraea</taxon>
    </lineage>
</organism>
<dbReference type="AlphaFoldDB" id="A0A5E4XXD6"/>
<dbReference type="OrthoDB" id="191143at2"/>
<protein>
    <recommendedName>
        <fullName evidence="4">Transporter</fullName>
    </recommendedName>
</protein>
<keyword evidence="3" id="KW-1185">Reference proteome</keyword>
<evidence type="ECO:0000313" key="3">
    <source>
        <dbReference type="Proteomes" id="UP000414233"/>
    </source>
</evidence>
<evidence type="ECO:0000256" key="1">
    <source>
        <dbReference type="SAM" id="SignalP"/>
    </source>
</evidence>
<name>A0A5E4XXD6_9BURK</name>
<evidence type="ECO:0000313" key="2">
    <source>
        <dbReference type="EMBL" id="VVE41036.1"/>
    </source>
</evidence>
<feature type="signal peptide" evidence="1">
    <location>
        <begin position="1"/>
        <end position="42"/>
    </location>
</feature>
<reference evidence="2 3" key="1">
    <citation type="submission" date="2019-08" db="EMBL/GenBank/DDBJ databases">
        <authorList>
            <person name="Peeters C."/>
        </authorList>
    </citation>
    <scope>NUCLEOTIDE SEQUENCE [LARGE SCALE GENOMIC DNA]</scope>
    <source>
        <strain evidence="2 3">LMG 30175</strain>
    </source>
</reference>
<keyword evidence="1" id="KW-0732">Signal</keyword>
<dbReference type="Proteomes" id="UP000414233">
    <property type="component" value="Unassembled WGS sequence"/>
</dbReference>